<keyword evidence="1" id="KW-0472">Membrane</keyword>
<accession>A0A1H0WL16</accession>
<evidence type="ECO:0000313" key="3">
    <source>
        <dbReference type="Proteomes" id="UP000199159"/>
    </source>
</evidence>
<evidence type="ECO:0000313" key="2">
    <source>
        <dbReference type="EMBL" id="SDP91392.1"/>
    </source>
</evidence>
<keyword evidence="3" id="KW-1185">Reference proteome</keyword>
<organism evidence="2 3">
    <name type="scientific">Litchfieldia salsa</name>
    <dbReference type="NCBI Taxonomy" id="930152"/>
    <lineage>
        <taxon>Bacteria</taxon>
        <taxon>Bacillati</taxon>
        <taxon>Bacillota</taxon>
        <taxon>Bacilli</taxon>
        <taxon>Bacillales</taxon>
        <taxon>Bacillaceae</taxon>
        <taxon>Litchfieldia</taxon>
    </lineage>
</organism>
<reference evidence="3" key="1">
    <citation type="submission" date="2016-10" db="EMBL/GenBank/DDBJ databases">
        <authorList>
            <person name="Varghese N."/>
            <person name="Submissions S."/>
        </authorList>
    </citation>
    <scope>NUCLEOTIDE SEQUENCE [LARGE SCALE GENOMIC DNA]</scope>
    <source>
        <strain evidence="3">IBRC-M10078</strain>
    </source>
</reference>
<dbReference type="AlphaFoldDB" id="A0A1H0WL16"/>
<dbReference type="Proteomes" id="UP000199159">
    <property type="component" value="Unassembled WGS sequence"/>
</dbReference>
<protein>
    <submittedName>
        <fullName evidence="2">Uncharacterized protein</fullName>
    </submittedName>
</protein>
<keyword evidence="1" id="KW-0812">Transmembrane</keyword>
<dbReference type="EMBL" id="FNJU01000012">
    <property type="protein sequence ID" value="SDP91392.1"/>
    <property type="molecule type" value="Genomic_DNA"/>
</dbReference>
<feature type="transmembrane region" description="Helical" evidence="1">
    <location>
        <begin position="6"/>
        <end position="23"/>
    </location>
</feature>
<sequence>MVGMWLTTIVIFGFIILGIIFIIQGLKSSMNIHDAIKIDPLPEEDYTEKK</sequence>
<keyword evidence="1" id="KW-1133">Transmembrane helix</keyword>
<name>A0A1H0WL16_9BACI</name>
<evidence type="ECO:0000256" key="1">
    <source>
        <dbReference type="SAM" id="Phobius"/>
    </source>
</evidence>
<gene>
    <name evidence="2" type="ORF">SAMN05216565_11226</name>
</gene>
<dbReference type="RefSeq" id="WP_175490378.1">
    <property type="nucleotide sequence ID" value="NZ_FNJU01000012.1"/>
</dbReference>
<proteinExistence type="predicted"/>